<sequence>MSKTECRWDVCLVSLIQSGISSGLRFKPNIAPMKIVTENNILDRDTRGRRISVQVKMVKYMKMVAQDSKELSVEERNLLSVAYKNVIGARRASWRIISSIEQKAETKTEEKAALVKSYRLNIEKELDDICTDVLAVIDKHLIPQATQGESQVFYNKMKGDYYRYKAEFATGKDRDDTSTQSLNAYQEASNKAKLELPTTHPIRLGLALNFSVFYYEIMNKPDEACKLAKAAFDEAIAELDTLSEESYKDSTLIMQLLRDNLTLWTSDAQQEEMKGFMKTIAEMDDELTVEERNLLSVAYKNVIGARRASWRIMSSLEQKHDSKPEENSQLTKSYRKEIEEELDTICKEVLAVLDEHLIPNANTGESKVFYYKMQDNSKWSRFFRWFIMCCPASESEQPIKKGDYHRYLAEFSVGDSRKESAEFSLVSYKKASEIATNELSSTHPIRLGLALNYSVFYYEILNKPEQACGLAKTAFDDAIAELDTLSEDSYKDSTLIMQLLRDNLTLWTSDMAGDGKPNFMLFETLKDAYGLMGVNVLMDSWGLSTDGLVGFIY</sequence>
<dbReference type="PRINTS" id="PR00305">
    <property type="entry name" value="1433ZETA"/>
</dbReference>
<dbReference type="SUPFAM" id="SSF48445">
    <property type="entry name" value="14-3-3 protein"/>
    <property type="match status" value="2"/>
</dbReference>
<dbReference type="PROSITE" id="PS00796">
    <property type="entry name" value="1433_1"/>
    <property type="match status" value="2"/>
</dbReference>
<dbReference type="FunFam" id="1.20.190.20:FF:000001">
    <property type="entry name" value="14-3-3 gamma 1"/>
    <property type="match status" value="1"/>
</dbReference>
<proteinExistence type="inferred from homology"/>
<dbReference type="InterPro" id="IPR023409">
    <property type="entry name" value="14-3-3_CS"/>
</dbReference>
<dbReference type="InterPro" id="IPR036815">
    <property type="entry name" value="14-3-3_dom_sf"/>
</dbReference>
<protein>
    <recommendedName>
        <fullName evidence="3">14-3-3 domain-containing protein</fullName>
    </recommendedName>
</protein>
<dbReference type="SMART" id="SM00101">
    <property type="entry name" value="14_3_3"/>
    <property type="match status" value="2"/>
</dbReference>
<dbReference type="Proteomes" id="UP001186944">
    <property type="component" value="Unassembled WGS sequence"/>
</dbReference>
<keyword evidence="5" id="KW-1185">Reference proteome</keyword>
<feature type="domain" description="14-3-3" evidence="3">
    <location>
        <begin position="49"/>
        <end position="275"/>
    </location>
</feature>
<dbReference type="PANTHER" id="PTHR18860">
    <property type="entry name" value="14-3-3 PROTEIN"/>
    <property type="match status" value="1"/>
</dbReference>
<organism evidence="4 5">
    <name type="scientific">Pinctada imbricata</name>
    <name type="common">Atlantic pearl-oyster</name>
    <name type="synonym">Pinctada martensii</name>
    <dbReference type="NCBI Taxonomy" id="66713"/>
    <lineage>
        <taxon>Eukaryota</taxon>
        <taxon>Metazoa</taxon>
        <taxon>Spiralia</taxon>
        <taxon>Lophotrochozoa</taxon>
        <taxon>Mollusca</taxon>
        <taxon>Bivalvia</taxon>
        <taxon>Autobranchia</taxon>
        <taxon>Pteriomorphia</taxon>
        <taxon>Pterioida</taxon>
        <taxon>Pterioidea</taxon>
        <taxon>Pteriidae</taxon>
        <taxon>Pinctada</taxon>
    </lineage>
</organism>
<name>A0AA88XJ62_PINIB</name>
<dbReference type="InterPro" id="IPR000308">
    <property type="entry name" value="14-3-3"/>
</dbReference>
<feature type="domain" description="14-3-3" evidence="3">
    <location>
        <begin position="276"/>
        <end position="521"/>
    </location>
</feature>
<accession>A0AA88XJ62</accession>
<comment type="similarity">
    <text evidence="1 2">Belongs to the 14-3-3 family.</text>
</comment>
<dbReference type="PROSITE" id="PS00797">
    <property type="entry name" value="1433_2"/>
    <property type="match status" value="2"/>
</dbReference>
<evidence type="ECO:0000256" key="2">
    <source>
        <dbReference type="RuleBase" id="RU003466"/>
    </source>
</evidence>
<evidence type="ECO:0000256" key="1">
    <source>
        <dbReference type="ARBA" id="ARBA00006141"/>
    </source>
</evidence>
<dbReference type="EMBL" id="VSWD01000013">
    <property type="protein sequence ID" value="KAK3083831.1"/>
    <property type="molecule type" value="Genomic_DNA"/>
</dbReference>
<dbReference type="InterPro" id="IPR023410">
    <property type="entry name" value="14-3-3_domain"/>
</dbReference>
<evidence type="ECO:0000313" key="4">
    <source>
        <dbReference type="EMBL" id="KAK3083831.1"/>
    </source>
</evidence>
<dbReference type="Gene3D" id="1.20.190.20">
    <property type="entry name" value="14-3-3 domain"/>
    <property type="match status" value="2"/>
</dbReference>
<dbReference type="Pfam" id="PF00244">
    <property type="entry name" value="14-3-3"/>
    <property type="match status" value="3"/>
</dbReference>
<dbReference type="AlphaFoldDB" id="A0AA88XJ62"/>
<evidence type="ECO:0000259" key="3">
    <source>
        <dbReference type="SMART" id="SM00101"/>
    </source>
</evidence>
<evidence type="ECO:0000313" key="5">
    <source>
        <dbReference type="Proteomes" id="UP001186944"/>
    </source>
</evidence>
<comment type="caution">
    <text evidence="4">The sequence shown here is derived from an EMBL/GenBank/DDBJ whole genome shotgun (WGS) entry which is preliminary data.</text>
</comment>
<gene>
    <name evidence="4" type="ORF">FSP39_003764</name>
</gene>
<reference evidence="4" key="1">
    <citation type="submission" date="2019-08" db="EMBL/GenBank/DDBJ databases">
        <title>The improved chromosome-level genome for the pearl oyster Pinctada fucata martensii using PacBio sequencing and Hi-C.</title>
        <authorList>
            <person name="Zheng Z."/>
        </authorList>
    </citation>
    <scope>NUCLEOTIDE SEQUENCE</scope>
    <source>
        <strain evidence="4">ZZ-2019</strain>
        <tissue evidence="4">Adductor muscle</tissue>
    </source>
</reference>